<evidence type="ECO:0000313" key="2">
    <source>
        <dbReference type="Proteomes" id="UP000294886"/>
    </source>
</evidence>
<proteinExistence type="predicted"/>
<organism evidence="1 2">
    <name type="scientific">Caldanaerobacter subterraneus</name>
    <dbReference type="NCBI Taxonomy" id="911092"/>
    <lineage>
        <taxon>Bacteria</taxon>
        <taxon>Bacillati</taxon>
        <taxon>Bacillota</taxon>
        <taxon>Clostridia</taxon>
        <taxon>Thermoanaerobacterales</taxon>
        <taxon>Thermoanaerobacteraceae</taxon>
        <taxon>Caldanaerobacter</taxon>
    </lineage>
</organism>
<sequence>MKLILSNDVKNFLKNSILTEQDLINKMNELFTEYPKVYTFISAEIVKDNKVFGVDYATSDNMKDIECIYVHEINTDPNAMTIREYIEKMKKEKAETR</sequence>
<dbReference type="AlphaFoldDB" id="A0A4R2KDA7"/>
<accession>A0A4R2KDA7</accession>
<name>A0A4R2KDA7_9THEO</name>
<dbReference type="RefSeq" id="WP_074665154.1">
    <property type="nucleotide sequence ID" value="NZ_SLWU01000003.1"/>
</dbReference>
<reference evidence="1 2" key="1">
    <citation type="submission" date="2019-03" db="EMBL/GenBank/DDBJ databases">
        <title>Genomic Encyclopedia of Type Strains, Phase IV (KMG-IV): sequencing the most valuable type-strain genomes for metagenomic binning, comparative biology and taxonomic classification.</title>
        <authorList>
            <person name="Goeker M."/>
        </authorList>
    </citation>
    <scope>NUCLEOTIDE SEQUENCE [LARGE SCALE GENOMIC DNA]</scope>
    <source>
        <strain evidence="1 2">DSM 13054</strain>
    </source>
</reference>
<dbReference type="Proteomes" id="UP000294886">
    <property type="component" value="Unassembled WGS sequence"/>
</dbReference>
<comment type="caution">
    <text evidence="1">The sequence shown here is derived from an EMBL/GenBank/DDBJ whole genome shotgun (WGS) entry which is preliminary data.</text>
</comment>
<evidence type="ECO:0000313" key="1">
    <source>
        <dbReference type="EMBL" id="TCO68209.1"/>
    </source>
</evidence>
<gene>
    <name evidence="1" type="ORF">EV203_103106</name>
</gene>
<dbReference type="EMBL" id="SLWU01000003">
    <property type="protein sequence ID" value="TCO68209.1"/>
    <property type="molecule type" value="Genomic_DNA"/>
</dbReference>
<protein>
    <submittedName>
        <fullName evidence="1">Uncharacterized protein</fullName>
    </submittedName>
</protein>